<dbReference type="RefSeq" id="XP_066069109.1">
    <property type="nucleotide sequence ID" value="XM_066213012.1"/>
</dbReference>
<dbReference type="GO" id="GO:0005524">
    <property type="term" value="F:ATP binding"/>
    <property type="evidence" value="ECO:0007669"/>
    <property type="project" value="UniProtKB-KW"/>
</dbReference>
<dbReference type="Gene3D" id="1.10.20.140">
    <property type="match status" value="1"/>
</dbReference>
<dbReference type="AlphaFoldDB" id="A0AAJ8JU01"/>
<dbReference type="PANTHER" id="PTHR11088:SF89">
    <property type="entry name" value="TRNA DIMETHYLALLYLTRANSFERASE"/>
    <property type="match status" value="1"/>
</dbReference>
<dbReference type="HAMAP" id="MF_00185">
    <property type="entry name" value="IPP_trans"/>
    <property type="match status" value="1"/>
</dbReference>
<keyword evidence="2" id="KW-0808">Transferase</keyword>
<keyword evidence="3" id="KW-0547">Nucleotide-binding</keyword>
<dbReference type="InterPro" id="IPR039657">
    <property type="entry name" value="Dimethylallyltransferase"/>
</dbReference>
<dbReference type="Gene3D" id="3.40.50.300">
    <property type="entry name" value="P-loop containing nucleotide triphosphate hydrolases"/>
    <property type="match status" value="1"/>
</dbReference>
<evidence type="ECO:0008006" key="7">
    <source>
        <dbReference type="Google" id="ProtNLM"/>
    </source>
</evidence>
<dbReference type="SUPFAM" id="SSF52540">
    <property type="entry name" value="P-loop containing nucleoside triphosphate hydrolases"/>
    <property type="match status" value="1"/>
</dbReference>
<accession>A0AAJ8JU01</accession>
<dbReference type="Pfam" id="PF01715">
    <property type="entry name" value="IPPT"/>
    <property type="match status" value="2"/>
</dbReference>
<reference evidence="5" key="1">
    <citation type="submission" date="2016-06" db="EMBL/GenBank/DDBJ databases">
        <authorList>
            <person name="Cuomo C."/>
            <person name="Litvintseva A."/>
            <person name="Heitman J."/>
            <person name="Chen Y."/>
            <person name="Sun S."/>
            <person name="Springer D."/>
            <person name="Dromer F."/>
            <person name="Young S."/>
            <person name="Zeng Q."/>
            <person name="Chapman S."/>
            <person name="Gujja S."/>
            <person name="Saif S."/>
            <person name="Birren B."/>
        </authorList>
    </citation>
    <scope>NUCLEOTIDE SEQUENCE</scope>
    <source>
        <strain evidence="5">CBS 7841</strain>
    </source>
</reference>
<evidence type="ECO:0000313" key="5">
    <source>
        <dbReference type="EMBL" id="WVN88409.1"/>
    </source>
</evidence>
<evidence type="ECO:0000256" key="2">
    <source>
        <dbReference type="ARBA" id="ARBA00022679"/>
    </source>
</evidence>
<dbReference type="GO" id="GO:0006400">
    <property type="term" value="P:tRNA modification"/>
    <property type="evidence" value="ECO:0007669"/>
    <property type="project" value="TreeGrafter"/>
</dbReference>
<name>A0AAJ8JU01_9TREE</name>
<dbReference type="InterPro" id="IPR027417">
    <property type="entry name" value="P-loop_NTPase"/>
</dbReference>
<keyword evidence="4" id="KW-0067">ATP-binding</keyword>
<reference evidence="5" key="2">
    <citation type="journal article" date="2022" name="Elife">
        <title>Obligate sexual reproduction of a homothallic fungus closely related to the Cryptococcus pathogenic species complex.</title>
        <authorList>
            <person name="Passer A.R."/>
            <person name="Clancey S.A."/>
            <person name="Shea T."/>
            <person name="David-Palma M."/>
            <person name="Averette A.F."/>
            <person name="Boekhout T."/>
            <person name="Porcel B.M."/>
            <person name="Nowrousian M."/>
            <person name="Cuomo C.A."/>
            <person name="Sun S."/>
            <person name="Heitman J."/>
            <person name="Coelho M.A."/>
        </authorList>
    </citation>
    <scope>NUCLEOTIDE SEQUENCE</scope>
    <source>
        <strain evidence="5">CBS 7841</strain>
    </source>
</reference>
<protein>
    <recommendedName>
        <fullName evidence="7">tRNA dimethylallyltransferase</fullName>
    </recommendedName>
</protein>
<evidence type="ECO:0000256" key="4">
    <source>
        <dbReference type="ARBA" id="ARBA00022840"/>
    </source>
</evidence>
<evidence type="ECO:0000256" key="1">
    <source>
        <dbReference type="ARBA" id="ARBA00005842"/>
    </source>
</evidence>
<dbReference type="PANTHER" id="PTHR11088">
    <property type="entry name" value="TRNA DIMETHYLALLYLTRANSFERASE"/>
    <property type="match status" value="1"/>
</dbReference>
<gene>
    <name evidence="5" type="ORF">L203_103618</name>
</gene>
<dbReference type="KEGG" id="cdep:91087829"/>
<dbReference type="Proteomes" id="UP000094043">
    <property type="component" value="Chromosome 4"/>
</dbReference>
<dbReference type="GeneID" id="91087829"/>
<reference evidence="5" key="3">
    <citation type="submission" date="2024-01" db="EMBL/GenBank/DDBJ databases">
        <authorList>
            <person name="Coelho M.A."/>
            <person name="David-Palma M."/>
            <person name="Shea T."/>
            <person name="Sun S."/>
            <person name="Cuomo C.A."/>
            <person name="Heitman J."/>
        </authorList>
    </citation>
    <scope>NUCLEOTIDE SEQUENCE</scope>
    <source>
        <strain evidence="5">CBS 7841</strain>
    </source>
</reference>
<organism evidence="5 6">
    <name type="scientific">Cryptococcus depauperatus CBS 7841</name>
    <dbReference type="NCBI Taxonomy" id="1295531"/>
    <lineage>
        <taxon>Eukaryota</taxon>
        <taxon>Fungi</taxon>
        <taxon>Dikarya</taxon>
        <taxon>Basidiomycota</taxon>
        <taxon>Agaricomycotina</taxon>
        <taxon>Tremellomycetes</taxon>
        <taxon>Tremellales</taxon>
        <taxon>Cryptococcaceae</taxon>
        <taxon>Cryptococcus</taxon>
    </lineage>
</organism>
<sequence>MNTSTQRPIVAVIGTTGVGKSQLAISLAQSLASTSTTNPLSSHLNSTRTEAFVAGYPAIVLSADSMQLYKGLDVITNKVTKEEMGGVEHWGLDIVRPGQDRSWEVGKWCTEADKKISTLPESVLPIICGGTHYFIQHFLFPPPELSLERTEESHNTDSLAIRWIPPGPRPVVPPDLSPELDALLNSFWLPKPIWPFVANVSSFSSDEDVAGTFGKSRSTDREDGHLLSLFHLLEAVDPQEAKRWHWRDGRKVRRSLERWWERGGPVPREKERKDDSVNQKGRRARFRTLIFWVYEPLETLRPRLDARVDRMVENGLLREISELRDIARKACGTSDAIDHTEGIFQSIGYKEFSALPLPQHDPQSHPLYQVMLERTKVSTHQYAKSQLKWIKKQILPTVREARSLGGKVEVYVVPSGRAGVTPAIDILQKFLRNGALPQSYEVGCDDAQSLLECLERGTKVPNTADRQDINARRDCKICSTPGQPYSVLQREWAQHIKTRQHKRFANANKIDKTTWIAAQKAKGESKRAERERLKQLLKIDEVGKPRLEA</sequence>
<evidence type="ECO:0000313" key="6">
    <source>
        <dbReference type="Proteomes" id="UP000094043"/>
    </source>
</evidence>
<keyword evidence="6" id="KW-1185">Reference proteome</keyword>
<dbReference type="InterPro" id="IPR018022">
    <property type="entry name" value="IPT"/>
</dbReference>
<comment type="similarity">
    <text evidence="1">Belongs to the IPP transferase family.</text>
</comment>
<dbReference type="EMBL" id="CP143787">
    <property type="protein sequence ID" value="WVN88409.1"/>
    <property type="molecule type" value="Genomic_DNA"/>
</dbReference>
<evidence type="ECO:0000256" key="3">
    <source>
        <dbReference type="ARBA" id="ARBA00022741"/>
    </source>
</evidence>
<dbReference type="GO" id="GO:0052381">
    <property type="term" value="F:tRNA dimethylallyltransferase activity"/>
    <property type="evidence" value="ECO:0007669"/>
    <property type="project" value="InterPro"/>
</dbReference>
<proteinExistence type="inferred from homology"/>
<dbReference type="GO" id="GO:0005739">
    <property type="term" value="C:mitochondrion"/>
    <property type="evidence" value="ECO:0007669"/>
    <property type="project" value="TreeGrafter"/>
</dbReference>